<proteinExistence type="predicted"/>
<dbReference type="EMBL" id="BMXR01000012">
    <property type="protein sequence ID" value="GGX68860.1"/>
    <property type="molecule type" value="Genomic_DNA"/>
</dbReference>
<reference evidence="2" key="1">
    <citation type="journal article" date="2014" name="Int. J. Syst. Evol. Microbiol.">
        <title>Complete genome sequence of Corynebacterium casei LMG S-19264T (=DSM 44701T), isolated from a smear-ripened cheese.</title>
        <authorList>
            <consortium name="US DOE Joint Genome Institute (JGI-PGF)"/>
            <person name="Walter F."/>
            <person name="Albersmeier A."/>
            <person name="Kalinowski J."/>
            <person name="Ruckert C."/>
        </authorList>
    </citation>
    <scope>NUCLEOTIDE SEQUENCE</scope>
    <source>
        <strain evidence="2">KCTC 22169</strain>
    </source>
</reference>
<gene>
    <name evidence="2" type="ORF">GCM10007392_40640</name>
</gene>
<evidence type="ECO:0000256" key="1">
    <source>
        <dbReference type="SAM" id="SignalP"/>
    </source>
</evidence>
<protein>
    <submittedName>
        <fullName evidence="2">Uncharacterized protein</fullName>
    </submittedName>
</protein>
<sequence>MTKVLAPLLLVLAGTAFANQELEQTTSAHIVNLTSIDKEVWINGEQYSISPSSGISVPCLDGEEVELQQDTQLTYIPCGEVVEMQL</sequence>
<name>A0A918KMR5_9GAMM</name>
<feature type="signal peptide" evidence="1">
    <location>
        <begin position="1"/>
        <end position="18"/>
    </location>
</feature>
<reference evidence="2" key="2">
    <citation type="submission" date="2020-09" db="EMBL/GenBank/DDBJ databases">
        <authorList>
            <person name="Sun Q."/>
            <person name="Kim S."/>
        </authorList>
    </citation>
    <scope>NUCLEOTIDE SEQUENCE</scope>
    <source>
        <strain evidence="2">KCTC 22169</strain>
    </source>
</reference>
<evidence type="ECO:0000313" key="2">
    <source>
        <dbReference type="EMBL" id="GGX68860.1"/>
    </source>
</evidence>
<feature type="chain" id="PRO_5038116492" evidence="1">
    <location>
        <begin position="19"/>
        <end position="86"/>
    </location>
</feature>
<dbReference type="AlphaFoldDB" id="A0A918KMR5"/>
<keyword evidence="3" id="KW-1185">Reference proteome</keyword>
<accession>A0A918KMR5</accession>
<dbReference type="Proteomes" id="UP000626148">
    <property type="component" value="Unassembled WGS sequence"/>
</dbReference>
<dbReference type="RefSeq" id="WP_189612175.1">
    <property type="nucleotide sequence ID" value="NZ_BMXR01000012.1"/>
</dbReference>
<evidence type="ECO:0000313" key="3">
    <source>
        <dbReference type="Proteomes" id="UP000626148"/>
    </source>
</evidence>
<keyword evidence="1" id="KW-0732">Signal</keyword>
<organism evidence="2 3">
    <name type="scientific">Saccharospirillum salsuginis</name>
    <dbReference type="NCBI Taxonomy" id="418750"/>
    <lineage>
        <taxon>Bacteria</taxon>
        <taxon>Pseudomonadati</taxon>
        <taxon>Pseudomonadota</taxon>
        <taxon>Gammaproteobacteria</taxon>
        <taxon>Oceanospirillales</taxon>
        <taxon>Saccharospirillaceae</taxon>
        <taxon>Saccharospirillum</taxon>
    </lineage>
</organism>
<comment type="caution">
    <text evidence="2">The sequence shown here is derived from an EMBL/GenBank/DDBJ whole genome shotgun (WGS) entry which is preliminary data.</text>
</comment>